<comment type="caution">
    <text evidence="8">The sequence shown here is derived from an EMBL/GenBank/DDBJ whole genome shotgun (WGS) entry which is preliminary data.</text>
</comment>
<dbReference type="InterPro" id="IPR013763">
    <property type="entry name" value="Cyclin-like_dom"/>
</dbReference>
<dbReference type="Proteomes" id="UP000636709">
    <property type="component" value="Unassembled WGS sequence"/>
</dbReference>
<keyword evidence="3 5" id="KW-0195">Cyclin</keyword>
<dbReference type="FunFam" id="1.10.472.10:FF:000060">
    <property type="entry name" value="D6-type cyclin"/>
    <property type="match status" value="1"/>
</dbReference>
<proteinExistence type="inferred from homology"/>
<dbReference type="PANTHER" id="PTHR10177">
    <property type="entry name" value="CYCLINS"/>
    <property type="match status" value="1"/>
</dbReference>
<organism evidence="8 9">
    <name type="scientific">Digitaria exilis</name>
    <dbReference type="NCBI Taxonomy" id="1010633"/>
    <lineage>
        <taxon>Eukaryota</taxon>
        <taxon>Viridiplantae</taxon>
        <taxon>Streptophyta</taxon>
        <taxon>Embryophyta</taxon>
        <taxon>Tracheophyta</taxon>
        <taxon>Spermatophyta</taxon>
        <taxon>Magnoliopsida</taxon>
        <taxon>Liliopsida</taxon>
        <taxon>Poales</taxon>
        <taxon>Poaceae</taxon>
        <taxon>PACMAD clade</taxon>
        <taxon>Panicoideae</taxon>
        <taxon>Panicodae</taxon>
        <taxon>Paniceae</taxon>
        <taxon>Anthephorinae</taxon>
        <taxon>Digitaria</taxon>
    </lineage>
</organism>
<name>A0A835AUY8_9POAL</name>
<accession>A0A835AUY8</accession>
<evidence type="ECO:0000259" key="7">
    <source>
        <dbReference type="SMART" id="SM00385"/>
    </source>
</evidence>
<reference evidence="8" key="1">
    <citation type="submission" date="2020-07" db="EMBL/GenBank/DDBJ databases">
        <title>Genome sequence and genetic diversity analysis of an under-domesticated orphan crop, white fonio (Digitaria exilis).</title>
        <authorList>
            <person name="Bennetzen J.L."/>
            <person name="Chen S."/>
            <person name="Ma X."/>
            <person name="Wang X."/>
            <person name="Yssel A.E.J."/>
            <person name="Chaluvadi S.R."/>
            <person name="Johnson M."/>
            <person name="Gangashetty P."/>
            <person name="Hamidou F."/>
            <person name="Sanogo M.D."/>
            <person name="Zwaenepoel A."/>
            <person name="Wallace J."/>
            <person name="Van De Peer Y."/>
            <person name="Van Deynze A."/>
        </authorList>
    </citation>
    <scope>NUCLEOTIDE SEQUENCE</scope>
    <source>
        <tissue evidence="8">Leaves</tissue>
    </source>
</reference>
<feature type="region of interest" description="Disordered" evidence="6">
    <location>
        <begin position="315"/>
        <end position="341"/>
    </location>
</feature>
<dbReference type="SMART" id="SM00385">
    <property type="entry name" value="CYCLIN"/>
    <property type="match status" value="1"/>
</dbReference>
<dbReference type="EMBL" id="JACEFO010002272">
    <property type="protein sequence ID" value="KAF8669233.1"/>
    <property type="molecule type" value="Genomic_DNA"/>
</dbReference>
<dbReference type="InterPro" id="IPR036915">
    <property type="entry name" value="Cyclin-like_sf"/>
</dbReference>
<evidence type="ECO:0000256" key="2">
    <source>
        <dbReference type="ARBA" id="ARBA00022618"/>
    </source>
</evidence>
<evidence type="ECO:0000256" key="6">
    <source>
        <dbReference type="SAM" id="MobiDB-lite"/>
    </source>
</evidence>
<evidence type="ECO:0000256" key="5">
    <source>
        <dbReference type="RuleBase" id="RU000383"/>
    </source>
</evidence>
<protein>
    <recommendedName>
        <fullName evidence="7">Cyclin-like domain-containing protein</fullName>
    </recommendedName>
</protein>
<dbReference type="InterPro" id="IPR006671">
    <property type="entry name" value="Cyclin_N"/>
</dbReference>
<evidence type="ECO:0000313" key="9">
    <source>
        <dbReference type="Proteomes" id="UP000636709"/>
    </source>
</evidence>
<dbReference type="OrthoDB" id="306099at2759"/>
<keyword evidence="4" id="KW-0131">Cell cycle</keyword>
<evidence type="ECO:0000256" key="1">
    <source>
        <dbReference type="ARBA" id="ARBA00009065"/>
    </source>
</evidence>
<evidence type="ECO:0000313" key="8">
    <source>
        <dbReference type="EMBL" id="KAF8669233.1"/>
    </source>
</evidence>
<evidence type="ECO:0000256" key="4">
    <source>
        <dbReference type="ARBA" id="ARBA00023306"/>
    </source>
</evidence>
<dbReference type="GO" id="GO:0051301">
    <property type="term" value="P:cell division"/>
    <property type="evidence" value="ECO:0007669"/>
    <property type="project" value="UniProtKB-KW"/>
</dbReference>
<dbReference type="Gene3D" id="1.10.472.10">
    <property type="entry name" value="Cyclin-like"/>
    <property type="match status" value="2"/>
</dbReference>
<sequence>MATGEWEPREEDAYEFEFDLENPFISAAEEPIASLLDAEGHHAPSVSAVASAVRRDAAGFISKVRFGAELAVQPRVAYLALNYVDRFLSKRQLPYEQQPWAPRLLAISCLSLAAKMQRVADFSIADIQSDEEFPFEEVNVRRMEQLVLDALEWRVRSVTPLAFLGFFLSAFYPPPRHPLQVSAVKARAVDILLCAQPEVKMAEFSPSVTAAAALLAAAGEITTANLPAFQAGFVACPFVNSVSMLCKPYNYFFRTYCMVFVLTCHVLPEQDKLRECGEMLTVVCGVGPGRAAASVDTPVTVLGHYRSASSASESDWTVGSAANGGGNDAKRRCMGPPSQWG</sequence>
<keyword evidence="2" id="KW-0132">Cell division</keyword>
<dbReference type="InterPro" id="IPR039361">
    <property type="entry name" value="Cyclin"/>
</dbReference>
<dbReference type="AlphaFoldDB" id="A0A835AUY8"/>
<evidence type="ECO:0000256" key="3">
    <source>
        <dbReference type="ARBA" id="ARBA00023127"/>
    </source>
</evidence>
<feature type="domain" description="Cyclin-like" evidence="7">
    <location>
        <begin position="64"/>
        <end position="149"/>
    </location>
</feature>
<dbReference type="Pfam" id="PF00134">
    <property type="entry name" value="Cyclin_N"/>
    <property type="match status" value="1"/>
</dbReference>
<comment type="similarity">
    <text evidence="1">Belongs to the cyclin family. Cyclin D subfamily.</text>
</comment>
<gene>
    <name evidence="8" type="ORF">HU200_051565</name>
</gene>
<keyword evidence="9" id="KW-1185">Reference proteome</keyword>
<dbReference type="SUPFAM" id="SSF47954">
    <property type="entry name" value="Cyclin-like"/>
    <property type="match status" value="2"/>
</dbReference>